<accession>A0A8H4QN70</accession>
<dbReference type="AlphaFoldDB" id="A0A8H4QN70"/>
<name>A0A8H4QN70_9AGAR</name>
<keyword evidence="2" id="KW-1185">Reference proteome</keyword>
<gene>
    <name evidence="1" type="ORF">D9613_008157</name>
</gene>
<dbReference type="EMBL" id="JAACJL010000045">
    <property type="protein sequence ID" value="KAF4614255.1"/>
    <property type="molecule type" value="Genomic_DNA"/>
</dbReference>
<organism evidence="1 2">
    <name type="scientific">Agrocybe pediades</name>
    <dbReference type="NCBI Taxonomy" id="84607"/>
    <lineage>
        <taxon>Eukaryota</taxon>
        <taxon>Fungi</taxon>
        <taxon>Dikarya</taxon>
        <taxon>Basidiomycota</taxon>
        <taxon>Agaricomycotina</taxon>
        <taxon>Agaricomycetes</taxon>
        <taxon>Agaricomycetidae</taxon>
        <taxon>Agaricales</taxon>
        <taxon>Agaricineae</taxon>
        <taxon>Strophariaceae</taxon>
        <taxon>Agrocybe</taxon>
    </lineage>
</organism>
<reference evidence="1 2" key="1">
    <citation type="submission" date="2019-12" db="EMBL/GenBank/DDBJ databases">
        <authorList>
            <person name="Floudas D."/>
            <person name="Bentzer J."/>
            <person name="Ahren D."/>
            <person name="Johansson T."/>
            <person name="Persson P."/>
            <person name="Tunlid A."/>
        </authorList>
    </citation>
    <scope>NUCLEOTIDE SEQUENCE [LARGE SCALE GENOMIC DNA]</scope>
    <source>
        <strain evidence="1 2">CBS 102.39</strain>
    </source>
</reference>
<evidence type="ECO:0000313" key="2">
    <source>
        <dbReference type="Proteomes" id="UP000521872"/>
    </source>
</evidence>
<evidence type="ECO:0000313" key="1">
    <source>
        <dbReference type="EMBL" id="KAF4614255.1"/>
    </source>
</evidence>
<dbReference type="Proteomes" id="UP000521872">
    <property type="component" value="Unassembled WGS sequence"/>
</dbReference>
<proteinExistence type="predicted"/>
<sequence length="416" mass="46913">MSLPQELFDMIIDESFGLPNESERTGALTSLSLVSRTFRERAHNHLFASITFGRGEDPTTAAERFLSLLEDDPNTETTGVASRITWFQCWIPRHNADPLTGILKKLFIGEGKLCSLSLLFTHSPRIRWSSLSENLAEGVFQVCHRPRLASLSLYNLWDIPRNFLRNTFITRLFLHNVSVLNNQLPESLFAGISGQGQSETVNLQMLHIACIFNKPVLPLLTTSKEIDPTVNLSELREFRFISHSSKFSSKTILEKILMGSKAHLEILKISFEQAPNRELVLALQGHNNLHTFGLTSLSPSATSLSDMATLLGQAEYLPSLQVIKLRFPILPSVLLPDDDGTFLALDSLGSQALDYLFAQKKFCNIRTLTLEVYNYYAFPPDSHLRTLEEYEALIRSRFPHIATLENLTFSVHVTIH</sequence>
<protein>
    <submittedName>
        <fullName evidence="1">Uncharacterized protein</fullName>
    </submittedName>
</protein>
<comment type="caution">
    <text evidence="1">The sequence shown here is derived from an EMBL/GenBank/DDBJ whole genome shotgun (WGS) entry which is preliminary data.</text>
</comment>